<organism evidence="1 2">
    <name type="scientific">Larkinella rosea</name>
    <dbReference type="NCBI Taxonomy" id="2025312"/>
    <lineage>
        <taxon>Bacteria</taxon>
        <taxon>Pseudomonadati</taxon>
        <taxon>Bacteroidota</taxon>
        <taxon>Cytophagia</taxon>
        <taxon>Cytophagales</taxon>
        <taxon>Spirosomataceae</taxon>
        <taxon>Larkinella</taxon>
    </lineage>
</organism>
<gene>
    <name evidence="1" type="ORF">EHT25_00415</name>
</gene>
<evidence type="ECO:0000313" key="2">
    <source>
        <dbReference type="Proteomes" id="UP000271925"/>
    </source>
</evidence>
<dbReference type="SUPFAM" id="SSF53474">
    <property type="entry name" value="alpha/beta-Hydrolases"/>
    <property type="match status" value="1"/>
</dbReference>
<evidence type="ECO:0008006" key="3">
    <source>
        <dbReference type="Google" id="ProtNLM"/>
    </source>
</evidence>
<dbReference type="RefSeq" id="WP_124868979.1">
    <property type="nucleotide sequence ID" value="NZ_RQJO01000007.1"/>
</dbReference>
<dbReference type="EMBL" id="RQJO01000007">
    <property type="protein sequence ID" value="RRB06304.1"/>
    <property type="molecule type" value="Genomic_DNA"/>
</dbReference>
<sequence>MKIRYIGFFVLVLSYFHAFPQLTKKSGTPASNQSAKEILPQFVNASDSTFTWNLTLRVNSPQGTFIALSLQSQTWRTIPWKHQLYIFFPASTSSQTGFLTLQMDFDANQAQAGLQQLAQATGVPCAILCDIPNQPLFDGKEEEELLNYTFEQFLSTKDTTWPLLLPMVKATVRAMDVLQTASQQHHLPLLNRFIVAGHSKRGHTAWLTAAVDQRVAGLIAQGFNTLNSAAQIPHYFATYGALDQSALAAKRVIEQIITPAGQQLLQIVDAYNYRQQLTMPKLVIVGTNDDYTPVDALNLYWPGLSGSKSVLSLSNTGHVGANHDARLYPSAHAFIERVAHGKPMPIVESKLDSTPQGYRLIVTTKDSAVSARVWIAHSSTRDFRNANWEMKPVTLLTSATGQKEIPIRQQYQFDLEKPASGHQAIIAEVEFEYSSRRFWLSTIPYIPTGK</sequence>
<dbReference type="InterPro" id="IPR009199">
    <property type="entry name" value="PhoPQ-act_pathogen-rel_PqaA"/>
</dbReference>
<protein>
    <recommendedName>
        <fullName evidence="3">PhoPQ-activated pathogenicity-like protein PqaA type</fullName>
    </recommendedName>
</protein>
<dbReference type="Gene3D" id="3.40.50.1820">
    <property type="entry name" value="alpha/beta hydrolase"/>
    <property type="match status" value="1"/>
</dbReference>
<dbReference type="Pfam" id="PF10142">
    <property type="entry name" value="PhoPQ_related"/>
    <property type="match status" value="1"/>
</dbReference>
<dbReference type="OrthoDB" id="8950502at2"/>
<dbReference type="InterPro" id="IPR029058">
    <property type="entry name" value="AB_hydrolase_fold"/>
</dbReference>
<evidence type="ECO:0000313" key="1">
    <source>
        <dbReference type="EMBL" id="RRB06304.1"/>
    </source>
</evidence>
<dbReference type="Proteomes" id="UP000271925">
    <property type="component" value="Unassembled WGS sequence"/>
</dbReference>
<accession>A0A3P1C0I9</accession>
<comment type="caution">
    <text evidence="1">The sequence shown here is derived from an EMBL/GenBank/DDBJ whole genome shotgun (WGS) entry which is preliminary data.</text>
</comment>
<dbReference type="AlphaFoldDB" id="A0A3P1C0I9"/>
<dbReference type="PANTHER" id="PTHR31497">
    <property type="entry name" value="AUTOCRINE PROLIFERATION REPRESSOR PROTEIN A"/>
    <property type="match status" value="1"/>
</dbReference>
<dbReference type="PANTHER" id="PTHR31497:SF0">
    <property type="entry name" value="AUTOCRINE PROLIFERATION REPRESSOR PROTEIN A"/>
    <property type="match status" value="1"/>
</dbReference>
<keyword evidence="2" id="KW-1185">Reference proteome</keyword>
<name>A0A3P1C0I9_9BACT</name>
<proteinExistence type="predicted"/>
<reference evidence="1 2" key="1">
    <citation type="submission" date="2018-11" db="EMBL/GenBank/DDBJ databases">
        <authorList>
            <person name="Zhou Z."/>
            <person name="Wang G."/>
        </authorList>
    </citation>
    <scope>NUCLEOTIDE SEQUENCE [LARGE SCALE GENOMIC DNA]</scope>
    <source>
        <strain evidence="1 2">KCTC52004</strain>
    </source>
</reference>